<dbReference type="PANTHER" id="PTHR34501">
    <property type="entry name" value="PROTEIN YDDL-RELATED"/>
    <property type="match status" value="1"/>
</dbReference>
<evidence type="ECO:0000256" key="10">
    <source>
        <dbReference type="ARBA" id="ARBA00023237"/>
    </source>
</evidence>
<dbReference type="InterPro" id="IPR023614">
    <property type="entry name" value="Porin_dom_sf"/>
</dbReference>
<dbReference type="GO" id="GO:0015288">
    <property type="term" value="F:porin activity"/>
    <property type="evidence" value="ECO:0007669"/>
    <property type="project" value="UniProtKB-KW"/>
</dbReference>
<evidence type="ECO:0000256" key="7">
    <source>
        <dbReference type="ARBA" id="ARBA00023065"/>
    </source>
</evidence>
<keyword evidence="14" id="KW-1185">Reference proteome</keyword>
<feature type="domain" description="Porin" evidence="12">
    <location>
        <begin position="7"/>
        <end position="327"/>
    </location>
</feature>
<evidence type="ECO:0000256" key="5">
    <source>
        <dbReference type="ARBA" id="ARBA00022692"/>
    </source>
</evidence>
<evidence type="ECO:0000313" key="14">
    <source>
        <dbReference type="Proteomes" id="UP000620139"/>
    </source>
</evidence>
<comment type="subcellular location">
    <subcellularLocation>
        <location evidence="1">Cell outer membrane</location>
        <topology evidence="1">Multi-pass membrane protein</topology>
    </subcellularLocation>
</comment>
<comment type="subunit">
    <text evidence="2">Homotrimer.</text>
</comment>
<dbReference type="EMBL" id="JAEDAL010000002">
    <property type="protein sequence ID" value="MBH9552419.1"/>
    <property type="molecule type" value="Genomic_DNA"/>
</dbReference>
<evidence type="ECO:0000256" key="9">
    <source>
        <dbReference type="ARBA" id="ARBA00023136"/>
    </source>
</evidence>
<dbReference type="Pfam" id="PF13609">
    <property type="entry name" value="Porin_4"/>
    <property type="match status" value="1"/>
</dbReference>
<dbReference type="GO" id="GO:0009279">
    <property type="term" value="C:cell outer membrane"/>
    <property type="evidence" value="ECO:0007669"/>
    <property type="project" value="UniProtKB-SubCell"/>
</dbReference>
<dbReference type="Gene3D" id="2.40.160.10">
    <property type="entry name" value="Porin"/>
    <property type="match status" value="1"/>
</dbReference>
<feature type="signal peptide" evidence="11">
    <location>
        <begin position="1"/>
        <end position="20"/>
    </location>
</feature>
<keyword evidence="4" id="KW-1134">Transmembrane beta strand</keyword>
<sequence length="354" mass="38197">MKKALFALSTLALASAGAFAQSSVKLYGIVDAAVRIETNQGADKSSVTSVIPGGLSESRMGLDITEDLGGGYRALANMEHRFRSDEGGQAATEFWRQAWVGLLTPMGRVTLGRQYNVLFDLTTGNHASYRYSPYIENFKPEIGNLLSGRQSNMLKYALTAGGLTAELQYSASEKGTVTLGEKTTGGMARYVMGGFSVGAGVLNSKTTSGKDAKATVLGASYTSGGLYLNVSRTKNKFDAAYELGSAYATAFFKGASLVNAATAKDRTMTSFGATYQITPQFNLGAQYYDVSQNHYGAPKTDYKLYSMVGDYALSKRTDWYVEYDRVSMSSTSTMIFANGARSRNGYMTGVRHRF</sequence>
<dbReference type="AlphaFoldDB" id="A0A931IWN5"/>
<dbReference type="CDD" id="cd00342">
    <property type="entry name" value="gram_neg_porins"/>
    <property type="match status" value="1"/>
</dbReference>
<evidence type="ECO:0000256" key="3">
    <source>
        <dbReference type="ARBA" id="ARBA00022448"/>
    </source>
</evidence>
<keyword evidence="6 11" id="KW-0732">Signal</keyword>
<keyword evidence="8" id="KW-0626">Porin</keyword>
<dbReference type="GO" id="GO:0046930">
    <property type="term" value="C:pore complex"/>
    <property type="evidence" value="ECO:0007669"/>
    <property type="project" value="UniProtKB-KW"/>
</dbReference>
<dbReference type="RefSeq" id="WP_198100032.1">
    <property type="nucleotide sequence ID" value="NZ_JAEDAL010000002.1"/>
</dbReference>
<evidence type="ECO:0000256" key="4">
    <source>
        <dbReference type="ARBA" id="ARBA00022452"/>
    </source>
</evidence>
<protein>
    <submittedName>
        <fullName evidence="13">Porin</fullName>
    </submittedName>
</protein>
<comment type="caution">
    <text evidence="13">The sequence shown here is derived from an EMBL/GenBank/DDBJ whole genome shotgun (WGS) entry which is preliminary data.</text>
</comment>
<dbReference type="GO" id="GO:0006811">
    <property type="term" value="P:monoatomic ion transport"/>
    <property type="evidence" value="ECO:0007669"/>
    <property type="project" value="UniProtKB-KW"/>
</dbReference>
<keyword evidence="10" id="KW-0998">Cell outer membrane</keyword>
<dbReference type="InterPro" id="IPR050298">
    <property type="entry name" value="Gram-neg_bact_OMP"/>
</dbReference>
<evidence type="ECO:0000256" key="11">
    <source>
        <dbReference type="SAM" id="SignalP"/>
    </source>
</evidence>
<gene>
    <name evidence="13" type="ORF">I7X43_06085</name>
</gene>
<evidence type="ECO:0000256" key="6">
    <source>
        <dbReference type="ARBA" id="ARBA00022729"/>
    </source>
</evidence>
<name>A0A931IWN5_9BURK</name>
<evidence type="ECO:0000256" key="8">
    <source>
        <dbReference type="ARBA" id="ARBA00023114"/>
    </source>
</evidence>
<evidence type="ECO:0000313" key="13">
    <source>
        <dbReference type="EMBL" id="MBH9552419.1"/>
    </source>
</evidence>
<keyword evidence="7" id="KW-0406">Ion transport</keyword>
<evidence type="ECO:0000256" key="2">
    <source>
        <dbReference type="ARBA" id="ARBA00011233"/>
    </source>
</evidence>
<dbReference type="InterPro" id="IPR033900">
    <property type="entry name" value="Gram_neg_porin_domain"/>
</dbReference>
<accession>A0A931IWN5</accession>
<feature type="chain" id="PRO_5037480915" evidence="11">
    <location>
        <begin position="21"/>
        <end position="354"/>
    </location>
</feature>
<organism evidence="13 14">
    <name type="scientific">Inhella gelatinilytica</name>
    <dbReference type="NCBI Taxonomy" id="2795030"/>
    <lineage>
        <taxon>Bacteria</taxon>
        <taxon>Pseudomonadati</taxon>
        <taxon>Pseudomonadota</taxon>
        <taxon>Betaproteobacteria</taxon>
        <taxon>Burkholderiales</taxon>
        <taxon>Sphaerotilaceae</taxon>
        <taxon>Inhella</taxon>
    </lineage>
</organism>
<evidence type="ECO:0000256" key="1">
    <source>
        <dbReference type="ARBA" id="ARBA00004571"/>
    </source>
</evidence>
<keyword evidence="3" id="KW-0813">Transport</keyword>
<dbReference type="PANTHER" id="PTHR34501:SF9">
    <property type="entry name" value="MAJOR OUTER MEMBRANE PROTEIN P.IA"/>
    <property type="match status" value="1"/>
</dbReference>
<dbReference type="Proteomes" id="UP000620139">
    <property type="component" value="Unassembled WGS sequence"/>
</dbReference>
<evidence type="ECO:0000259" key="12">
    <source>
        <dbReference type="Pfam" id="PF13609"/>
    </source>
</evidence>
<dbReference type="SUPFAM" id="SSF56935">
    <property type="entry name" value="Porins"/>
    <property type="match status" value="1"/>
</dbReference>
<keyword evidence="5" id="KW-0812">Transmembrane</keyword>
<keyword evidence="9" id="KW-0472">Membrane</keyword>
<proteinExistence type="predicted"/>
<reference evidence="13" key="1">
    <citation type="submission" date="2020-12" db="EMBL/GenBank/DDBJ databases">
        <title>The genome sequence of Inhella sp. 4Y17.</title>
        <authorList>
            <person name="Liu Y."/>
        </authorList>
    </citation>
    <scope>NUCLEOTIDE SEQUENCE</scope>
    <source>
        <strain evidence="13">4Y10</strain>
    </source>
</reference>